<feature type="transmembrane region" description="Helical" evidence="8">
    <location>
        <begin position="280"/>
        <end position="302"/>
    </location>
</feature>
<reference evidence="9" key="1">
    <citation type="submission" date="2018-05" db="EMBL/GenBank/DDBJ databases">
        <authorList>
            <person name="Lanie J.A."/>
            <person name="Ng W.-L."/>
            <person name="Kazmierczak K.M."/>
            <person name="Andrzejewski T.M."/>
            <person name="Davidsen T.M."/>
            <person name="Wayne K.J."/>
            <person name="Tettelin H."/>
            <person name="Glass J.I."/>
            <person name="Rusch D."/>
            <person name="Podicherti R."/>
            <person name="Tsui H.-C.T."/>
            <person name="Winkler M.E."/>
        </authorList>
    </citation>
    <scope>NUCLEOTIDE SEQUENCE</scope>
</reference>
<dbReference type="Pfam" id="PF03547">
    <property type="entry name" value="Mem_trans"/>
    <property type="match status" value="1"/>
</dbReference>
<evidence type="ECO:0000256" key="7">
    <source>
        <dbReference type="ARBA" id="ARBA00023136"/>
    </source>
</evidence>
<dbReference type="InterPro" id="IPR004776">
    <property type="entry name" value="Mem_transp_PIN-like"/>
</dbReference>
<evidence type="ECO:0000256" key="5">
    <source>
        <dbReference type="ARBA" id="ARBA00022692"/>
    </source>
</evidence>
<feature type="transmembrane region" description="Helical" evidence="8">
    <location>
        <begin position="233"/>
        <end position="260"/>
    </location>
</feature>
<feature type="non-terminal residue" evidence="9">
    <location>
        <position position="1"/>
    </location>
</feature>
<organism evidence="9">
    <name type="scientific">marine metagenome</name>
    <dbReference type="NCBI Taxonomy" id="408172"/>
    <lineage>
        <taxon>unclassified sequences</taxon>
        <taxon>metagenomes</taxon>
        <taxon>ecological metagenomes</taxon>
    </lineage>
</organism>
<gene>
    <name evidence="9" type="ORF">METZ01_LOCUS133991</name>
</gene>
<feature type="transmembrane region" description="Helical" evidence="8">
    <location>
        <begin position="189"/>
        <end position="212"/>
    </location>
</feature>
<evidence type="ECO:0000256" key="4">
    <source>
        <dbReference type="ARBA" id="ARBA00022475"/>
    </source>
</evidence>
<evidence type="ECO:0000256" key="1">
    <source>
        <dbReference type="ARBA" id="ARBA00004651"/>
    </source>
</evidence>
<proteinExistence type="inferred from homology"/>
<dbReference type="GO" id="GO:0055085">
    <property type="term" value="P:transmembrane transport"/>
    <property type="evidence" value="ECO:0007669"/>
    <property type="project" value="InterPro"/>
</dbReference>
<feature type="transmembrane region" description="Helical" evidence="8">
    <location>
        <begin position="118"/>
        <end position="139"/>
    </location>
</feature>
<comment type="subcellular location">
    <subcellularLocation>
        <location evidence="1">Cell membrane</location>
        <topology evidence="1">Multi-pass membrane protein</topology>
    </subcellularLocation>
</comment>
<evidence type="ECO:0000313" key="9">
    <source>
        <dbReference type="EMBL" id="SVA81137.1"/>
    </source>
</evidence>
<dbReference type="GO" id="GO:0005886">
    <property type="term" value="C:plasma membrane"/>
    <property type="evidence" value="ECO:0007669"/>
    <property type="project" value="UniProtKB-SubCell"/>
</dbReference>
<evidence type="ECO:0000256" key="8">
    <source>
        <dbReference type="SAM" id="Phobius"/>
    </source>
</evidence>
<feature type="transmembrane region" description="Helical" evidence="8">
    <location>
        <begin position="89"/>
        <end position="112"/>
    </location>
</feature>
<protein>
    <recommendedName>
        <fullName evidence="10">Transporter</fullName>
    </recommendedName>
</protein>
<evidence type="ECO:0000256" key="3">
    <source>
        <dbReference type="ARBA" id="ARBA00022448"/>
    </source>
</evidence>
<accession>A0A381YXE1</accession>
<dbReference type="AlphaFoldDB" id="A0A381YXE1"/>
<comment type="similarity">
    <text evidence="2">Belongs to the auxin efflux carrier (TC 2.A.69) family.</text>
</comment>
<feature type="transmembrane region" description="Helical" evidence="8">
    <location>
        <begin position="160"/>
        <end position="177"/>
    </location>
</feature>
<dbReference type="PANTHER" id="PTHR36838">
    <property type="entry name" value="AUXIN EFFLUX CARRIER FAMILY PROTEIN"/>
    <property type="match status" value="1"/>
</dbReference>
<evidence type="ECO:0000256" key="6">
    <source>
        <dbReference type="ARBA" id="ARBA00022989"/>
    </source>
</evidence>
<keyword evidence="6 8" id="KW-1133">Transmembrane helix</keyword>
<sequence length="304" mass="34023">VLGVFSYIIIGYIIKKLNIIPNAVTKKFDYLSFNVLLPIALIVNFWLIKFPNVVIYNLIFAFFGAGIIVFIIGFFIGKKLYQFKTDDSALFGLGACFGNSVAFGIPLMYSILGPVNAMPYMILVLFHGIIHFTYTTLIIENYRNRDQSNIIKIMKTIIGLTKNIVLFGMFIGLFLNYTETPFPETLQNILKPIAKIALPTVLISLGIALGGFKIAQDISYSVVLTGLKNFIHPLIAFILAKYILLMSPLLVFIVTMAAALPSGSQTYYFSYRYNSLKNIISANVVVSTFISFFTLSFLLLVLPY</sequence>
<name>A0A381YXE1_9ZZZZ</name>
<dbReference type="InterPro" id="IPR038770">
    <property type="entry name" value="Na+/solute_symporter_sf"/>
</dbReference>
<dbReference type="EMBL" id="UINC01019191">
    <property type="protein sequence ID" value="SVA81137.1"/>
    <property type="molecule type" value="Genomic_DNA"/>
</dbReference>
<keyword evidence="5 8" id="KW-0812">Transmembrane</keyword>
<keyword evidence="7 8" id="KW-0472">Membrane</keyword>
<evidence type="ECO:0008006" key="10">
    <source>
        <dbReference type="Google" id="ProtNLM"/>
    </source>
</evidence>
<dbReference type="Gene3D" id="1.20.1530.20">
    <property type="match status" value="1"/>
</dbReference>
<feature type="transmembrane region" description="Helical" evidence="8">
    <location>
        <begin position="54"/>
        <end position="77"/>
    </location>
</feature>
<dbReference type="PANTHER" id="PTHR36838:SF3">
    <property type="entry name" value="TRANSPORTER AUXIN EFFLUX CARRIER EC FAMILY"/>
    <property type="match status" value="1"/>
</dbReference>
<evidence type="ECO:0000256" key="2">
    <source>
        <dbReference type="ARBA" id="ARBA00010145"/>
    </source>
</evidence>
<feature type="transmembrane region" description="Helical" evidence="8">
    <location>
        <begin position="30"/>
        <end position="48"/>
    </location>
</feature>
<keyword evidence="4" id="KW-1003">Cell membrane</keyword>
<keyword evidence="3" id="KW-0813">Transport</keyword>